<keyword evidence="2" id="KW-1185">Reference proteome</keyword>
<dbReference type="InterPro" id="IPR003462">
    <property type="entry name" value="ODC_Mu_crystall"/>
</dbReference>
<dbReference type="RefSeq" id="WP_217839122.1">
    <property type="nucleotide sequence ID" value="NZ_CP077076.1"/>
</dbReference>
<dbReference type="Proteomes" id="UP001046350">
    <property type="component" value="Chromosome"/>
</dbReference>
<protein>
    <submittedName>
        <fullName evidence="1">Ornithine cyclodeaminase</fullName>
    </submittedName>
</protein>
<dbReference type="Pfam" id="PF02423">
    <property type="entry name" value="OCD_Mu_crystall"/>
    <property type="match status" value="1"/>
</dbReference>
<sequence>MKLVPAEQINAVLDWQGVLDAMHQVHLGPRPSIDDYFIGDSRYGLFSRGVILPGAGAGVKIASMYPANLAAQPPLPAEHAAFVVIDEHSKAISAICDGPAVTAWKTAGDSALAGRYLSRPDSEVLLVLGAGPVARALVEAYLHIHPGLRQVLLWNRTLAKLEPLAGQLQARGIEAVLVSDLDAAVARADIIASATAAAAPLIKGAFVRPGTHVDVVGGFRPDMREVDSELVGKARLFTDDRVGALNAGDLAVPLQEGVIGEGSIEADLFELCQAQGVRRAAGDITLYKNAGGAHQDLAVCLCALRRLAAGV</sequence>
<evidence type="ECO:0000313" key="1">
    <source>
        <dbReference type="EMBL" id="QXH49505.1"/>
    </source>
</evidence>
<evidence type="ECO:0000313" key="2">
    <source>
        <dbReference type="Proteomes" id="UP001046350"/>
    </source>
</evidence>
<name>A0ABX8MZE8_9PSED</name>
<dbReference type="EMBL" id="CP077076">
    <property type="protein sequence ID" value="QXH49505.1"/>
    <property type="molecule type" value="Genomic_DNA"/>
</dbReference>
<dbReference type="PANTHER" id="PTHR13812">
    <property type="entry name" value="KETIMINE REDUCTASE MU-CRYSTALLIN"/>
    <property type="match status" value="1"/>
</dbReference>
<reference evidence="1" key="1">
    <citation type="journal article" date="2021" name="Microorganisms">
        <title>The Ever-Expanding Pseudomonas Genus: Description of 43 New Species and Partition of the Pseudomonas putida Group.</title>
        <authorList>
            <person name="Girard L."/>
            <person name="Lood C."/>
            <person name="Hofte M."/>
            <person name="Vandamme P."/>
            <person name="Rokni-Zadeh H."/>
            <person name="van Noort V."/>
            <person name="Lavigne R."/>
            <person name="De Mot R."/>
        </authorList>
    </citation>
    <scope>NUCLEOTIDE SEQUENCE</scope>
    <source>
        <strain evidence="1">COW40</strain>
    </source>
</reference>
<gene>
    <name evidence="1" type="ORF">KSS94_16280</name>
</gene>
<dbReference type="PIRSF" id="PIRSF001439">
    <property type="entry name" value="CryM"/>
    <property type="match status" value="1"/>
</dbReference>
<dbReference type="PANTHER" id="PTHR13812:SF19">
    <property type="entry name" value="KETIMINE REDUCTASE MU-CRYSTALLIN"/>
    <property type="match status" value="1"/>
</dbReference>
<accession>A0ABX8MZE8</accession>
<organism evidence="1 2">
    <name type="scientific">Pseudomonas fakonensis</name>
    <dbReference type="NCBI Taxonomy" id="2842355"/>
    <lineage>
        <taxon>Bacteria</taxon>
        <taxon>Pseudomonadati</taxon>
        <taxon>Pseudomonadota</taxon>
        <taxon>Gammaproteobacteria</taxon>
        <taxon>Pseudomonadales</taxon>
        <taxon>Pseudomonadaceae</taxon>
        <taxon>Pseudomonas</taxon>
    </lineage>
</organism>
<proteinExistence type="predicted"/>